<dbReference type="EMBL" id="MU004320">
    <property type="protein sequence ID" value="KAF2657886.1"/>
    <property type="molecule type" value="Genomic_DNA"/>
</dbReference>
<evidence type="ECO:0000256" key="1">
    <source>
        <dbReference type="SAM" id="Coils"/>
    </source>
</evidence>
<evidence type="ECO:0000313" key="4">
    <source>
        <dbReference type="EMBL" id="KAF2657886.1"/>
    </source>
</evidence>
<dbReference type="Proteomes" id="UP000799324">
    <property type="component" value="Unassembled WGS sequence"/>
</dbReference>
<gene>
    <name evidence="4" type="ORF">K491DRAFT_703150</name>
</gene>
<dbReference type="PROSITE" id="PS50304">
    <property type="entry name" value="TUDOR"/>
    <property type="match status" value="1"/>
</dbReference>
<protein>
    <recommendedName>
        <fullName evidence="3">Tudor domain-containing protein</fullName>
    </recommendedName>
</protein>
<dbReference type="InterPro" id="IPR014002">
    <property type="entry name" value="Agenet_dom_plant"/>
</dbReference>
<evidence type="ECO:0000259" key="3">
    <source>
        <dbReference type="PROSITE" id="PS50304"/>
    </source>
</evidence>
<evidence type="ECO:0000313" key="5">
    <source>
        <dbReference type="Proteomes" id="UP000799324"/>
    </source>
</evidence>
<accession>A0A6A6TEM3</accession>
<dbReference type="SMART" id="SM00743">
    <property type="entry name" value="Agenet"/>
    <property type="match status" value="1"/>
</dbReference>
<proteinExistence type="predicted"/>
<dbReference type="SUPFAM" id="SSF63748">
    <property type="entry name" value="Tudor/PWWP/MBT"/>
    <property type="match status" value="1"/>
</dbReference>
<evidence type="ECO:0000256" key="2">
    <source>
        <dbReference type="SAM" id="MobiDB-lite"/>
    </source>
</evidence>
<feature type="coiled-coil region" evidence="1">
    <location>
        <begin position="51"/>
        <end position="78"/>
    </location>
</feature>
<sequence length="310" mass="34190">MSDRVTYRQMAALKKEIAAEEINFAEWASTLGQLDELIASGEADDEITALKPGAEQDLKNSTQKLEQLRRELAELEATLPQSAAPTVPKFDPEKHPLLKKVTEKLEPAKPVVFSSGSVCEAQWVDRAWYKATVLTVLGSASDPKYLVRFTEYEETATVDRNAIRPVFNEKKRKAEPVPAPLPAPSATNSPYVISGPASINPSAVAAKKEPVSETAVPTNRRVIGSRKALERKGTEWKKFLSKGPGKQVAKKDSMFRSGTGVNSRVGFTGSGAGMTATSKRTRYNSKADEEEEARQDERKQPDWRPTARRF</sequence>
<dbReference type="OrthoDB" id="79171at2759"/>
<dbReference type="InterPro" id="IPR002999">
    <property type="entry name" value="Tudor"/>
</dbReference>
<name>A0A6A6TEM3_9PLEO</name>
<organism evidence="4 5">
    <name type="scientific">Lophiostoma macrostomum CBS 122681</name>
    <dbReference type="NCBI Taxonomy" id="1314788"/>
    <lineage>
        <taxon>Eukaryota</taxon>
        <taxon>Fungi</taxon>
        <taxon>Dikarya</taxon>
        <taxon>Ascomycota</taxon>
        <taxon>Pezizomycotina</taxon>
        <taxon>Dothideomycetes</taxon>
        <taxon>Pleosporomycetidae</taxon>
        <taxon>Pleosporales</taxon>
        <taxon>Lophiostomataceae</taxon>
        <taxon>Lophiostoma</taxon>
    </lineage>
</organism>
<keyword evidence="1" id="KW-0175">Coiled coil</keyword>
<keyword evidence="5" id="KW-1185">Reference proteome</keyword>
<dbReference type="AlphaFoldDB" id="A0A6A6TEM3"/>
<feature type="region of interest" description="Disordered" evidence="2">
    <location>
        <begin position="256"/>
        <end position="310"/>
    </location>
</feature>
<feature type="domain" description="Tudor" evidence="3">
    <location>
        <begin position="112"/>
        <end position="173"/>
    </location>
</feature>
<reference evidence="4" key="1">
    <citation type="journal article" date="2020" name="Stud. Mycol.">
        <title>101 Dothideomycetes genomes: a test case for predicting lifestyles and emergence of pathogens.</title>
        <authorList>
            <person name="Haridas S."/>
            <person name="Albert R."/>
            <person name="Binder M."/>
            <person name="Bloem J."/>
            <person name="Labutti K."/>
            <person name="Salamov A."/>
            <person name="Andreopoulos B."/>
            <person name="Baker S."/>
            <person name="Barry K."/>
            <person name="Bills G."/>
            <person name="Bluhm B."/>
            <person name="Cannon C."/>
            <person name="Castanera R."/>
            <person name="Culley D."/>
            <person name="Daum C."/>
            <person name="Ezra D."/>
            <person name="Gonzalez J."/>
            <person name="Henrissat B."/>
            <person name="Kuo A."/>
            <person name="Liang C."/>
            <person name="Lipzen A."/>
            <person name="Lutzoni F."/>
            <person name="Magnuson J."/>
            <person name="Mondo S."/>
            <person name="Nolan M."/>
            <person name="Ohm R."/>
            <person name="Pangilinan J."/>
            <person name="Park H.-J."/>
            <person name="Ramirez L."/>
            <person name="Alfaro M."/>
            <person name="Sun H."/>
            <person name="Tritt A."/>
            <person name="Yoshinaga Y."/>
            <person name="Zwiers L.-H."/>
            <person name="Turgeon B."/>
            <person name="Goodwin S."/>
            <person name="Spatafora J."/>
            <person name="Crous P."/>
            <person name="Grigoriev I."/>
        </authorList>
    </citation>
    <scope>NUCLEOTIDE SEQUENCE</scope>
    <source>
        <strain evidence="4">CBS 122681</strain>
    </source>
</reference>
<dbReference type="Gene3D" id="2.30.30.140">
    <property type="match status" value="1"/>
</dbReference>
<dbReference type="SMART" id="SM00333">
    <property type="entry name" value="TUDOR"/>
    <property type="match status" value="1"/>
</dbReference>